<dbReference type="RefSeq" id="WP_015749959.1">
    <property type="nucleotide sequence ID" value="NC_013235.1"/>
</dbReference>
<evidence type="ECO:0000313" key="2">
    <source>
        <dbReference type="EMBL" id="ACV81150.1"/>
    </source>
</evidence>
<dbReference type="HOGENOM" id="CLU_089258_4_0_11"/>
<protein>
    <submittedName>
        <fullName evidence="2">Transcriptional regulator, PadR-like family</fullName>
    </submittedName>
</protein>
<dbReference type="PANTHER" id="PTHR43252">
    <property type="entry name" value="TRANSCRIPTIONAL REGULATOR YQJI"/>
    <property type="match status" value="1"/>
</dbReference>
<dbReference type="Gene3D" id="1.10.10.10">
    <property type="entry name" value="Winged helix-like DNA-binding domain superfamily/Winged helix DNA-binding domain"/>
    <property type="match status" value="1"/>
</dbReference>
<sequence length="226" mass="25042" precursor="true">MTSRSRASALRPSPLTLMVLVLLAEAPMHPYEMQRVMQARGKDTVVRVQRGSLYPAVERLAAAGLIEPMETERAGRRPERTVYRLTDEGRDTAELWLTGMLREVRNEFPEFAAALSFLPLLSAAEARSELMARLVQLGKSIAAVRSVTDGLTAQYQFPRLFLIETEYQLAMLEAEHAWVSGVVEDIASGRLTWDAEQIRAWADGVARGGALVPGIPRPMSENGPPR</sequence>
<dbReference type="PANTHER" id="PTHR43252:SF7">
    <property type="entry name" value="TRANSCRIPTIONAL REGULATOR YQJI"/>
    <property type="match status" value="1"/>
</dbReference>
<dbReference type="OrthoDB" id="8443918at2"/>
<dbReference type="STRING" id="479431.Namu_4876"/>
<reference evidence="3" key="1">
    <citation type="submission" date="2009-09" db="EMBL/GenBank/DDBJ databases">
        <title>The complete genome of Nakamurella multipartita DSM 44233.</title>
        <authorList>
            <consortium name="US DOE Joint Genome Institute (JGI-PGF)"/>
            <person name="Lucas S."/>
            <person name="Copeland A."/>
            <person name="Lapidus A."/>
            <person name="Glavina del Rio T."/>
            <person name="Dalin E."/>
            <person name="Tice H."/>
            <person name="Bruce D."/>
            <person name="Goodwin L."/>
            <person name="Pitluck S."/>
            <person name="Kyrpides N."/>
            <person name="Mavromatis K."/>
            <person name="Ivanova N."/>
            <person name="Ovchinnikova G."/>
            <person name="Sims D."/>
            <person name="Meincke L."/>
            <person name="Brettin T."/>
            <person name="Detter J.C."/>
            <person name="Han C."/>
            <person name="Larimer F."/>
            <person name="Land M."/>
            <person name="Hauser L."/>
            <person name="Markowitz V."/>
            <person name="Cheng J.-F."/>
            <person name="Hugenholtz P."/>
            <person name="Woyke T."/>
            <person name="Wu D."/>
            <person name="Klenk H.-P."/>
            <person name="Eisen J.A."/>
        </authorList>
    </citation>
    <scope>NUCLEOTIDE SEQUENCE [LARGE SCALE GENOMIC DNA]</scope>
    <source>
        <strain evidence="3">ATCC 700099 / DSM 44233 / CIP 104796 / JCM 9543 / NBRC 105858 / Y-104</strain>
    </source>
</reference>
<dbReference type="KEGG" id="nml:Namu_4876"/>
<gene>
    <name evidence="2" type="ordered locus">Namu_4876</name>
</gene>
<accession>C8X952</accession>
<dbReference type="Pfam" id="PF03551">
    <property type="entry name" value="PadR"/>
    <property type="match status" value="1"/>
</dbReference>
<dbReference type="Proteomes" id="UP000002218">
    <property type="component" value="Chromosome"/>
</dbReference>
<keyword evidence="3" id="KW-1185">Reference proteome</keyword>
<name>C8X952_NAKMY</name>
<feature type="domain" description="Transcription regulator PadR N-terminal" evidence="1">
    <location>
        <begin position="19"/>
        <end position="93"/>
    </location>
</feature>
<dbReference type="eggNOG" id="COG1695">
    <property type="taxonomic scope" value="Bacteria"/>
</dbReference>
<dbReference type="AlphaFoldDB" id="C8X952"/>
<proteinExistence type="predicted"/>
<dbReference type="InParanoid" id="C8X952"/>
<dbReference type="InterPro" id="IPR036390">
    <property type="entry name" value="WH_DNA-bd_sf"/>
</dbReference>
<evidence type="ECO:0000313" key="3">
    <source>
        <dbReference type="Proteomes" id="UP000002218"/>
    </source>
</evidence>
<dbReference type="EMBL" id="CP001737">
    <property type="protein sequence ID" value="ACV81150.1"/>
    <property type="molecule type" value="Genomic_DNA"/>
</dbReference>
<evidence type="ECO:0000259" key="1">
    <source>
        <dbReference type="Pfam" id="PF03551"/>
    </source>
</evidence>
<dbReference type="SUPFAM" id="SSF46785">
    <property type="entry name" value="Winged helix' DNA-binding domain"/>
    <property type="match status" value="1"/>
</dbReference>
<organism evidence="2 3">
    <name type="scientific">Nakamurella multipartita (strain ATCC 700099 / DSM 44233 / CIP 104796 / JCM 9543 / NBRC 105858 / Y-104)</name>
    <name type="common">Microsphaera multipartita</name>
    <dbReference type="NCBI Taxonomy" id="479431"/>
    <lineage>
        <taxon>Bacteria</taxon>
        <taxon>Bacillati</taxon>
        <taxon>Actinomycetota</taxon>
        <taxon>Actinomycetes</taxon>
        <taxon>Nakamurellales</taxon>
        <taxon>Nakamurellaceae</taxon>
        <taxon>Nakamurella</taxon>
    </lineage>
</organism>
<dbReference type="InterPro" id="IPR005149">
    <property type="entry name" value="Tscrpt_reg_PadR_N"/>
</dbReference>
<reference evidence="2 3" key="2">
    <citation type="journal article" date="2010" name="Stand. Genomic Sci.">
        <title>Complete genome sequence of Nakamurella multipartita type strain (Y-104).</title>
        <authorList>
            <person name="Tice H."/>
            <person name="Mayilraj S."/>
            <person name="Sims D."/>
            <person name="Lapidus A."/>
            <person name="Nolan M."/>
            <person name="Lucas S."/>
            <person name="Glavina Del Rio T."/>
            <person name="Copeland A."/>
            <person name="Cheng J.F."/>
            <person name="Meincke L."/>
            <person name="Bruce D."/>
            <person name="Goodwin L."/>
            <person name="Pitluck S."/>
            <person name="Ivanova N."/>
            <person name="Mavromatis K."/>
            <person name="Ovchinnikova G."/>
            <person name="Pati A."/>
            <person name="Chen A."/>
            <person name="Palaniappan K."/>
            <person name="Land M."/>
            <person name="Hauser L."/>
            <person name="Chang Y.J."/>
            <person name="Jeffries C.D."/>
            <person name="Detter J.C."/>
            <person name="Brettin T."/>
            <person name="Rohde M."/>
            <person name="Goker M."/>
            <person name="Bristow J."/>
            <person name="Eisen J.A."/>
            <person name="Markowitz V."/>
            <person name="Hugenholtz P."/>
            <person name="Kyrpides N.C."/>
            <person name="Klenk H.P."/>
            <person name="Chen F."/>
        </authorList>
    </citation>
    <scope>NUCLEOTIDE SEQUENCE [LARGE SCALE GENOMIC DNA]</scope>
    <source>
        <strain evidence="3">ATCC 700099 / DSM 44233 / CIP 104796 / JCM 9543 / NBRC 105858 / Y-104</strain>
    </source>
</reference>
<dbReference type="InterPro" id="IPR036388">
    <property type="entry name" value="WH-like_DNA-bd_sf"/>
</dbReference>